<dbReference type="EMBL" id="LR796700">
    <property type="protein sequence ID" value="CAB4160622.1"/>
    <property type="molecule type" value="Genomic_DNA"/>
</dbReference>
<sequence>MANIKISDLTAAAAATGTQQFEVNDSLTSKKVTGAQILSYVQGNTTPASIGAVSTADTIAVAKGGTGATDAATARSNLGTNDAANLTTGTLPNARFPATLPAASGVNLTALNASNLGSGTVPTARLATGTADSTTYLRGDQTWATAGGAPTFGSIGSVVVAAVNTTSTLLPNATVSGSNCYYPTTTTSTNGGNTFTEGTQPTRPHTYFDFAFRVAVRSTNGNVGYSTPGGHTALSGTWRLLSAAPFRISEYDSCNNWTVSTTRHALIQRIS</sequence>
<name>A0A6J5NPD2_9CAUD</name>
<reference evidence="1" key="1">
    <citation type="submission" date="2020-04" db="EMBL/GenBank/DDBJ databases">
        <authorList>
            <person name="Chiriac C."/>
            <person name="Salcher M."/>
            <person name="Ghai R."/>
            <person name="Kavagutti S V."/>
        </authorList>
    </citation>
    <scope>NUCLEOTIDE SEQUENCE</scope>
</reference>
<accession>A0A6J5NPD2</accession>
<proteinExistence type="predicted"/>
<organism evidence="1">
    <name type="scientific">uncultured Caudovirales phage</name>
    <dbReference type="NCBI Taxonomy" id="2100421"/>
    <lineage>
        <taxon>Viruses</taxon>
        <taxon>Duplodnaviria</taxon>
        <taxon>Heunggongvirae</taxon>
        <taxon>Uroviricota</taxon>
        <taxon>Caudoviricetes</taxon>
        <taxon>Peduoviridae</taxon>
        <taxon>Maltschvirus</taxon>
        <taxon>Maltschvirus maltsch</taxon>
    </lineage>
</organism>
<evidence type="ECO:0000313" key="1">
    <source>
        <dbReference type="EMBL" id="CAB4160622.1"/>
    </source>
</evidence>
<protein>
    <submittedName>
        <fullName evidence="1">Uncharacterized protein</fullName>
    </submittedName>
</protein>
<gene>
    <name evidence="1" type="ORF">UFOVP729_5</name>
</gene>